<keyword evidence="4" id="KW-0472">Membrane</keyword>
<dbReference type="Gene3D" id="2.60.270.20">
    <property type="entry name" value="Cytolysin/lectin"/>
    <property type="match status" value="1"/>
</dbReference>
<keyword evidence="5" id="KW-0166">Nematocyst</keyword>
<evidence type="ECO:0000256" key="4">
    <source>
        <dbReference type="ARBA" id="ARBA00023298"/>
    </source>
</evidence>
<accession>A0A3Q3EVT1</accession>
<dbReference type="InterPro" id="IPR015926">
    <property type="entry name" value="Cytolysin/lectin"/>
</dbReference>
<dbReference type="GO" id="GO:0044218">
    <property type="term" value="C:other organism cell membrane"/>
    <property type="evidence" value="ECO:0007669"/>
    <property type="project" value="UniProtKB-KW"/>
</dbReference>
<dbReference type="PANTHER" id="PTHR40388">
    <property type="entry name" value="BRYOPORIN"/>
    <property type="match status" value="1"/>
</dbReference>
<proteinExistence type="predicted"/>
<dbReference type="InterPro" id="IPR050677">
    <property type="entry name" value="Actinoporin_PFT"/>
</dbReference>
<evidence type="ECO:0000313" key="6">
    <source>
        <dbReference type="Ensembl" id="ENSLBEP00000011474.1"/>
    </source>
</evidence>
<comment type="subcellular location">
    <subcellularLocation>
        <location evidence="2">Nematocyst</location>
    </subcellularLocation>
    <subcellularLocation>
        <location evidence="1">Target cell membrane</location>
    </subcellularLocation>
</comment>
<evidence type="ECO:0000256" key="5">
    <source>
        <dbReference type="ARBA" id="ARBA00023331"/>
    </source>
</evidence>
<dbReference type="GO" id="GO:0015267">
    <property type="term" value="F:channel activity"/>
    <property type="evidence" value="ECO:0007669"/>
    <property type="project" value="InterPro"/>
</dbReference>
<dbReference type="GO" id="GO:0006812">
    <property type="term" value="P:monoatomic cation transport"/>
    <property type="evidence" value="ECO:0007669"/>
    <property type="project" value="InterPro"/>
</dbReference>
<dbReference type="GO" id="GO:0046930">
    <property type="term" value="C:pore complex"/>
    <property type="evidence" value="ECO:0007669"/>
    <property type="project" value="InterPro"/>
</dbReference>
<reference evidence="6" key="1">
    <citation type="submission" date="2025-08" db="UniProtKB">
        <authorList>
            <consortium name="Ensembl"/>
        </authorList>
    </citation>
    <scope>IDENTIFICATION</scope>
</reference>
<dbReference type="Ensembl" id="ENSLBET00000012065.1">
    <property type="protein sequence ID" value="ENSLBEP00000011474.1"/>
    <property type="gene ID" value="ENSLBEG00000008829.1"/>
</dbReference>
<dbReference type="GO" id="GO:0051715">
    <property type="term" value="P:cytolysis in another organism"/>
    <property type="evidence" value="ECO:0007669"/>
    <property type="project" value="InterPro"/>
</dbReference>
<evidence type="ECO:0000256" key="3">
    <source>
        <dbReference type="ARBA" id="ARBA00022537"/>
    </source>
</evidence>
<keyword evidence="7" id="KW-1185">Reference proteome</keyword>
<evidence type="ECO:0000256" key="1">
    <source>
        <dbReference type="ARBA" id="ARBA00004175"/>
    </source>
</evidence>
<sequence length="188" mass="21179">LTSLFLPAAANMPETAESHIVALTTNRVCVIEIKNASTRYCLYEPKVHMESGFSFSPPTPTLRSGMTEVCSFTKDDNTASGAVGVLTYELFDMQQRRASELMAVMFSVPFDYNFYKNWLGVGIFEDSRACDSKLFDEMYKNKDMANFVRYEADGSGIVFKGKMLDVRACMNDEGRAIVKLELYDKMGR</sequence>
<evidence type="ECO:0000313" key="7">
    <source>
        <dbReference type="Proteomes" id="UP000261660"/>
    </source>
</evidence>
<dbReference type="Pfam" id="PF06369">
    <property type="entry name" value="Anemone_cytotox"/>
    <property type="match status" value="1"/>
</dbReference>
<dbReference type="GeneTree" id="ENSGT00940000164286"/>
<protein>
    <submittedName>
        <fullName evidence="6">DELTA-sagatoxin-Srs1a-like</fullName>
    </submittedName>
</protein>
<dbReference type="GO" id="GO:0042151">
    <property type="term" value="C:nematocyst"/>
    <property type="evidence" value="ECO:0007669"/>
    <property type="project" value="UniProtKB-SubCell"/>
</dbReference>
<dbReference type="GO" id="GO:0046931">
    <property type="term" value="P:pore complex assembly"/>
    <property type="evidence" value="ECO:0007669"/>
    <property type="project" value="InterPro"/>
</dbReference>
<dbReference type="PANTHER" id="PTHR40388:SF3">
    <property type="entry name" value="DELTA-ACTITOXIN-AEQ1C-LIKE"/>
    <property type="match status" value="1"/>
</dbReference>
<dbReference type="AlphaFoldDB" id="A0A3Q3EVT1"/>
<keyword evidence="4" id="KW-1053">Target membrane</keyword>
<organism evidence="6 7">
    <name type="scientific">Labrus bergylta</name>
    <name type="common">ballan wrasse</name>
    <dbReference type="NCBI Taxonomy" id="56723"/>
    <lineage>
        <taxon>Eukaryota</taxon>
        <taxon>Metazoa</taxon>
        <taxon>Chordata</taxon>
        <taxon>Craniata</taxon>
        <taxon>Vertebrata</taxon>
        <taxon>Euteleostomi</taxon>
        <taxon>Actinopterygii</taxon>
        <taxon>Neopterygii</taxon>
        <taxon>Teleostei</taxon>
        <taxon>Neoteleostei</taxon>
        <taxon>Acanthomorphata</taxon>
        <taxon>Eupercaria</taxon>
        <taxon>Labriformes</taxon>
        <taxon>Labridae</taxon>
        <taxon>Labrus</taxon>
    </lineage>
</organism>
<name>A0A3Q3EVT1_9LABR</name>
<dbReference type="InterPro" id="IPR009104">
    <property type="entry name" value="Anemon_actinoporin-like"/>
</dbReference>
<dbReference type="SUPFAM" id="SSF63724">
    <property type="entry name" value="Cytolysin/lectin"/>
    <property type="match status" value="1"/>
</dbReference>
<keyword evidence="3" id="KW-1052">Target cell membrane</keyword>
<dbReference type="InParanoid" id="A0A3Q3EVT1"/>
<evidence type="ECO:0000256" key="2">
    <source>
        <dbReference type="ARBA" id="ARBA00004532"/>
    </source>
</evidence>
<dbReference type="Proteomes" id="UP000261660">
    <property type="component" value="Unplaced"/>
</dbReference>
<reference evidence="6" key="2">
    <citation type="submission" date="2025-09" db="UniProtKB">
        <authorList>
            <consortium name="Ensembl"/>
        </authorList>
    </citation>
    <scope>IDENTIFICATION</scope>
</reference>